<keyword evidence="2" id="KW-1185">Reference proteome</keyword>
<evidence type="ECO:0000313" key="2">
    <source>
        <dbReference type="Proteomes" id="UP000298324"/>
    </source>
</evidence>
<accession>A0A4Y7RH01</accession>
<evidence type="ECO:0000313" key="1">
    <source>
        <dbReference type="EMBL" id="TEB08061.1"/>
    </source>
</evidence>
<dbReference type="Proteomes" id="UP000298324">
    <property type="component" value="Unassembled WGS sequence"/>
</dbReference>
<name>A0A4Y7RH01_9FIRM</name>
<organism evidence="1 2">
    <name type="scientific">Pelotomaculum schinkii</name>
    <dbReference type="NCBI Taxonomy" id="78350"/>
    <lineage>
        <taxon>Bacteria</taxon>
        <taxon>Bacillati</taxon>
        <taxon>Bacillota</taxon>
        <taxon>Clostridia</taxon>
        <taxon>Eubacteriales</taxon>
        <taxon>Desulfotomaculaceae</taxon>
        <taxon>Pelotomaculum</taxon>
    </lineage>
</organism>
<dbReference type="AlphaFoldDB" id="A0A4Y7RH01"/>
<reference evidence="1 2" key="1">
    <citation type="journal article" date="2018" name="Environ. Microbiol.">
        <title>Novel energy conservation strategies and behaviour of Pelotomaculum schinkii driving syntrophic propionate catabolism.</title>
        <authorList>
            <person name="Hidalgo-Ahumada C.A.P."/>
            <person name="Nobu M.K."/>
            <person name="Narihiro T."/>
            <person name="Tamaki H."/>
            <person name="Liu W.T."/>
            <person name="Kamagata Y."/>
            <person name="Stams A.J.M."/>
            <person name="Imachi H."/>
            <person name="Sousa D.Z."/>
        </authorList>
    </citation>
    <scope>NUCLEOTIDE SEQUENCE [LARGE SCALE GENOMIC DNA]</scope>
    <source>
        <strain evidence="1 2">HH</strain>
    </source>
</reference>
<dbReference type="EMBL" id="QFGA01000001">
    <property type="protein sequence ID" value="TEB08061.1"/>
    <property type="molecule type" value="Genomic_DNA"/>
</dbReference>
<gene>
    <name evidence="1" type="ORF">Psch_01616</name>
</gene>
<sequence length="246" mass="27882">MLAVATSYLGLTDEQKFGPVFMKSFDDFMVVKLSPCGDLEEGRLQLCQPEGYGDLLKNIQKSWNASQSLLELRGPKVKLQRMVRYMFFFDEEKKFEKVLLEGCDGITDFPWAVQIVVIQLPVKVLEQDLEWIRKADIIVLLDSESEAARDFATGMKTIRPDIPIFSEKVQEGLSNDLKVSLEVLFADYIKKRNRIKDILNSRHPELQISCTSAHRMAGELGVSLFLVGSVCDELGYRITQCGLGCF</sequence>
<protein>
    <submittedName>
        <fullName evidence="1">Uncharacterized protein</fullName>
    </submittedName>
</protein>
<proteinExistence type="predicted"/>
<comment type="caution">
    <text evidence="1">The sequence shown here is derived from an EMBL/GenBank/DDBJ whole genome shotgun (WGS) entry which is preliminary data.</text>
</comment>
<dbReference type="RefSeq" id="WP_190240306.1">
    <property type="nucleotide sequence ID" value="NZ_QFGA01000001.1"/>
</dbReference>